<evidence type="ECO:0000313" key="2">
    <source>
        <dbReference type="EMBL" id="MPD02522.1"/>
    </source>
</evidence>
<comment type="caution">
    <text evidence="2">The sequence shown here is derived from an EMBL/GenBank/DDBJ whole genome shotgun (WGS) entry which is preliminary data.</text>
</comment>
<dbReference type="EMBL" id="VSRR010131835">
    <property type="protein sequence ID" value="MPD02522.1"/>
    <property type="molecule type" value="Genomic_DNA"/>
</dbReference>
<proteinExistence type="predicted"/>
<gene>
    <name evidence="2" type="ORF">E2C01_098111</name>
</gene>
<sequence>MKYETVSAGASKSRNKQISRNAEVTAAAAAAEDCQLPRRCVRRQIGWPRPFSPLSARPQHMFNNGRPAKK</sequence>
<reference evidence="2 3" key="1">
    <citation type="submission" date="2019-05" db="EMBL/GenBank/DDBJ databases">
        <title>Another draft genome of Portunus trituberculatus and its Hox gene families provides insights of decapod evolution.</title>
        <authorList>
            <person name="Jeong J.-H."/>
            <person name="Song I."/>
            <person name="Kim S."/>
            <person name="Choi T."/>
            <person name="Kim D."/>
            <person name="Ryu S."/>
            <person name="Kim W."/>
        </authorList>
    </citation>
    <scope>NUCLEOTIDE SEQUENCE [LARGE SCALE GENOMIC DNA]</scope>
    <source>
        <tissue evidence="2">Muscle</tissue>
    </source>
</reference>
<feature type="region of interest" description="Disordered" evidence="1">
    <location>
        <begin position="48"/>
        <end position="70"/>
    </location>
</feature>
<name>A0A5B7JWY1_PORTR</name>
<accession>A0A5B7JWY1</accession>
<keyword evidence="3" id="KW-1185">Reference proteome</keyword>
<evidence type="ECO:0000256" key="1">
    <source>
        <dbReference type="SAM" id="MobiDB-lite"/>
    </source>
</evidence>
<organism evidence="2 3">
    <name type="scientific">Portunus trituberculatus</name>
    <name type="common">Swimming crab</name>
    <name type="synonym">Neptunus trituberculatus</name>
    <dbReference type="NCBI Taxonomy" id="210409"/>
    <lineage>
        <taxon>Eukaryota</taxon>
        <taxon>Metazoa</taxon>
        <taxon>Ecdysozoa</taxon>
        <taxon>Arthropoda</taxon>
        <taxon>Crustacea</taxon>
        <taxon>Multicrustacea</taxon>
        <taxon>Malacostraca</taxon>
        <taxon>Eumalacostraca</taxon>
        <taxon>Eucarida</taxon>
        <taxon>Decapoda</taxon>
        <taxon>Pleocyemata</taxon>
        <taxon>Brachyura</taxon>
        <taxon>Eubrachyura</taxon>
        <taxon>Portunoidea</taxon>
        <taxon>Portunidae</taxon>
        <taxon>Portuninae</taxon>
        <taxon>Portunus</taxon>
    </lineage>
</organism>
<dbReference type="Proteomes" id="UP000324222">
    <property type="component" value="Unassembled WGS sequence"/>
</dbReference>
<dbReference type="AlphaFoldDB" id="A0A5B7JWY1"/>
<protein>
    <submittedName>
        <fullName evidence="2">Uncharacterized protein</fullName>
    </submittedName>
</protein>
<evidence type="ECO:0000313" key="3">
    <source>
        <dbReference type="Proteomes" id="UP000324222"/>
    </source>
</evidence>